<sequence>MNVKDAVAREAVLRALLDAIGTAYQQARAEAQQLLDAAAQDHGLRQVAAALPDGRQVAVVSLTGSTAEAQVTDERAFTRWVAAEYPTEVERRFVTTVRPAFAERILQDLTATGRTAWTDPQTGVLHEVPGVRIAPRRARTHSVRFARTGRADIARAWHDGHLTALALPHLPADPGKSP</sequence>
<gene>
    <name evidence="1" type="ORF">GKJPGBOP_00507</name>
</gene>
<dbReference type="AlphaFoldDB" id="A0A401VUW1"/>
<dbReference type="RefSeq" id="WP_125051413.1">
    <property type="nucleotide sequence ID" value="NZ_BHZD01000001.1"/>
</dbReference>
<keyword evidence="2" id="KW-1185">Reference proteome</keyword>
<evidence type="ECO:0000313" key="1">
    <source>
        <dbReference type="EMBL" id="GCD40854.1"/>
    </source>
</evidence>
<protein>
    <submittedName>
        <fullName evidence="1">Uncharacterized protein</fullName>
    </submittedName>
</protein>
<dbReference type="EMBL" id="BHZD01000001">
    <property type="protein sequence ID" value="GCD40854.1"/>
    <property type="molecule type" value="Genomic_DNA"/>
</dbReference>
<organism evidence="1 2">
    <name type="scientific">Streptomyces paromomycinus</name>
    <name type="common">Streptomyces rimosus subsp. paromomycinus</name>
    <dbReference type="NCBI Taxonomy" id="92743"/>
    <lineage>
        <taxon>Bacteria</taxon>
        <taxon>Bacillati</taxon>
        <taxon>Actinomycetota</taxon>
        <taxon>Actinomycetes</taxon>
        <taxon>Kitasatosporales</taxon>
        <taxon>Streptomycetaceae</taxon>
        <taxon>Streptomyces</taxon>
    </lineage>
</organism>
<comment type="caution">
    <text evidence="1">The sequence shown here is derived from an EMBL/GenBank/DDBJ whole genome shotgun (WGS) entry which is preliminary data.</text>
</comment>
<accession>A0A401VUW1</accession>
<name>A0A401VUW1_STREY</name>
<dbReference type="Proteomes" id="UP000286746">
    <property type="component" value="Unassembled WGS sequence"/>
</dbReference>
<evidence type="ECO:0000313" key="2">
    <source>
        <dbReference type="Proteomes" id="UP000286746"/>
    </source>
</evidence>
<proteinExistence type="predicted"/>
<reference evidence="1 2" key="1">
    <citation type="submission" date="2018-11" db="EMBL/GenBank/DDBJ databases">
        <title>Whole genome sequence of Streptomyces paromomycinus NBRC 15454(T).</title>
        <authorList>
            <person name="Komaki H."/>
            <person name="Tamura T."/>
        </authorList>
    </citation>
    <scope>NUCLEOTIDE SEQUENCE [LARGE SCALE GENOMIC DNA]</scope>
    <source>
        <strain evidence="1 2">NBRC 15454</strain>
    </source>
</reference>